<feature type="compositionally biased region" description="Low complexity" evidence="1">
    <location>
        <begin position="38"/>
        <end position="48"/>
    </location>
</feature>
<organism evidence="3 4">
    <name type="scientific">Candidatus Lachnoclostridium pullistercoris</name>
    <dbReference type="NCBI Taxonomy" id="2838632"/>
    <lineage>
        <taxon>Bacteria</taxon>
        <taxon>Bacillati</taxon>
        <taxon>Bacillota</taxon>
        <taxon>Clostridia</taxon>
        <taxon>Lachnospirales</taxon>
        <taxon>Lachnospiraceae</taxon>
    </lineage>
</organism>
<dbReference type="EMBL" id="DWWL01000040">
    <property type="protein sequence ID" value="HJC47612.1"/>
    <property type="molecule type" value="Genomic_DNA"/>
</dbReference>
<dbReference type="AlphaFoldDB" id="A0A9D2PBF5"/>
<feature type="signal peptide" evidence="2">
    <location>
        <begin position="1"/>
        <end position="26"/>
    </location>
</feature>
<dbReference type="Proteomes" id="UP000823883">
    <property type="component" value="Unassembled WGS sequence"/>
</dbReference>
<feature type="compositionally biased region" description="Acidic residues" evidence="1">
    <location>
        <begin position="49"/>
        <end position="59"/>
    </location>
</feature>
<feature type="compositionally biased region" description="Polar residues" evidence="1">
    <location>
        <begin position="27"/>
        <end position="37"/>
    </location>
</feature>
<comment type="caution">
    <text evidence="3">The sequence shown here is derived from an EMBL/GenBank/DDBJ whole genome shotgun (WGS) entry which is preliminary data.</text>
</comment>
<feature type="region of interest" description="Disordered" evidence="1">
    <location>
        <begin position="27"/>
        <end position="59"/>
    </location>
</feature>
<evidence type="ECO:0000256" key="1">
    <source>
        <dbReference type="SAM" id="MobiDB-lite"/>
    </source>
</evidence>
<sequence>MRRSVYTVCAALGAVLVMNMTACSQAENGSAGESSAGTQAQTEAQTETQTEEQTEAEVPDLNEVLEEVKGAYGSDYLPDTAVDEAALTETFGIDPGLYEEFAGEVCQAETRVDTFLAVRAVPGEGETVEQLLDAFRESSLQNADQDQKTRAKLEASKTVRYGDDVYYVMLGVCDDETEDEAQLTADYEMQTQIGLDMIDSFYE</sequence>
<name>A0A9D2PBF5_9FIRM</name>
<reference evidence="3" key="1">
    <citation type="journal article" date="2021" name="PeerJ">
        <title>Extensive microbial diversity within the chicken gut microbiome revealed by metagenomics and culture.</title>
        <authorList>
            <person name="Gilroy R."/>
            <person name="Ravi A."/>
            <person name="Getino M."/>
            <person name="Pursley I."/>
            <person name="Horton D.L."/>
            <person name="Alikhan N.F."/>
            <person name="Baker D."/>
            <person name="Gharbi K."/>
            <person name="Hall N."/>
            <person name="Watson M."/>
            <person name="Adriaenssens E.M."/>
            <person name="Foster-Nyarko E."/>
            <person name="Jarju S."/>
            <person name="Secka A."/>
            <person name="Antonio M."/>
            <person name="Oren A."/>
            <person name="Chaudhuri R.R."/>
            <person name="La Ragione R."/>
            <person name="Hildebrand F."/>
            <person name="Pallen M.J."/>
        </authorList>
    </citation>
    <scope>NUCLEOTIDE SEQUENCE</scope>
    <source>
        <strain evidence="3">CHK183-5548</strain>
    </source>
</reference>
<evidence type="ECO:0000313" key="4">
    <source>
        <dbReference type="Proteomes" id="UP000823883"/>
    </source>
</evidence>
<accession>A0A9D2PBF5</accession>
<feature type="chain" id="PRO_5039109653" evidence="2">
    <location>
        <begin position="27"/>
        <end position="203"/>
    </location>
</feature>
<proteinExistence type="predicted"/>
<dbReference type="Pfam" id="PF14270">
    <property type="entry name" value="DUF4358"/>
    <property type="match status" value="1"/>
</dbReference>
<protein>
    <submittedName>
        <fullName evidence="3">DUF4358 domain-containing protein</fullName>
    </submittedName>
</protein>
<gene>
    <name evidence="3" type="ORF">IAA04_06130</name>
</gene>
<keyword evidence="2" id="KW-0732">Signal</keyword>
<evidence type="ECO:0000313" key="3">
    <source>
        <dbReference type="EMBL" id="HJC47612.1"/>
    </source>
</evidence>
<dbReference type="InterPro" id="IPR025648">
    <property type="entry name" value="DUF4358"/>
</dbReference>
<evidence type="ECO:0000256" key="2">
    <source>
        <dbReference type="SAM" id="SignalP"/>
    </source>
</evidence>
<reference evidence="3" key="2">
    <citation type="submission" date="2021-04" db="EMBL/GenBank/DDBJ databases">
        <authorList>
            <person name="Gilroy R."/>
        </authorList>
    </citation>
    <scope>NUCLEOTIDE SEQUENCE</scope>
    <source>
        <strain evidence="3">CHK183-5548</strain>
    </source>
</reference>